<comment type="caution">
    <text evidence="7">The sequence shown here is derived from an EMBL/GenBank/DDBJ whole genome shotgun (WGS) entry which is preliminary data.</text>
</comment>
<keyword evidence="4 6" id="KW-1133">Transmembrane helix</keyword>
<feature type="transmembrane region" description="Helical" evidence="6">
    <location>
        <begin position="212"/>
        <end position="230"/>
    </location>
</feature>
<feature type="transmembrane region" description="Helical" evidence="6">
    <location>
        <begin position="163"/>
        <end position="181"/>
    </location>
</feature>
<evidence type="ECO:0000256" key="3">
    <source>
        <dbReference type="ARBA" id="ARBA00022692"/>
    </source>
</evidence>
<keyword evidence="3 6" id="KW-0812">Transmembrane</keyword>
<feature type="transmembrane region" description="Helical" evidence="6">
    <location>
        <begin position="250"/>
        <end position="272"/>
    </location>
</feature>
<feature type="transmembrane region" description="Helical" evidence="6">
    <location>
        <begin position="28"/>
        <end position="47"/>
    </location>
</feature>
<evidence type="ECO:0000256" key="6">
    <source>
        <dbReference type="SAM" id="Phobius"/>
    </source>
</evidence>
<evidence type="ECO:0000256" key="1">
    <source>
        <dbReference type="ARBA" id="ARBA00004651"/>
    </source>
</evidence>
<dbReference type="OrthoDB" id="9789927at2"/>
<dbReference type="EMBL" id="JPVQ01000015">
    <property type="protein sequence ID" value="KGR90685.1"/>
    <property type="molecule type" value="Genomic_DNA"/>
</dbReference>
<proteinExistence type="predicted"/>
<dbReference type="Proteomes" id="UP000030595">
    <property type="component" value="Unassembled WGS sequence"/>
</dbReference>
<evidence type="ECO:0000256" key="2">
    <source>
        <dbReference type="ARBA" id="ARBA00022475"/>
    </source>
</evidence>
<protein>
    <submittedName>
        <fullName evidence="7">ABC transporter permease</fullName>
    </submittedName>
</protein>
<organism evidence="7 8">
    <name type="scientific">Ureibacillus massiliensis 4400831 = CIP 108448 = CCUG 49529</name>
    <dbReference type="NCBI Taxonomy" id="1211035"/>
    <lineage>
        <taxon>Bacteria</taxon>
        <taxon>Bacillati</taxon>
        <taxon>Bacillota</taxon>
        <taxon>Bacilli</taxon>
        <taxon>Bacillales</taxon>
        <taxon>Caryophanaceae</taxon>
        <taxon>Ureibacillus</taxon>
    </lineage>
</organism>
<evidence type="ECO:0000256" key="5">
    <source>
        <dbReference type="ARBA" id="ARBA00023136"/>
    </source>
</evidence>
<keyword evidence="2" id="KW-1003">Cell membrane</keyword>
<feature type="transmembrane region" description="Helical" evidence="6">
    <location>
        <begin position="292"/>
        <end position="310"/>
    </location>
</feature>
<name>A0A0A3J4R1_9BACL</name>
<dbReference type="AlphaFoldDB" id="A0A0A3J4R1"/>
<evidence type="ECO:0000256" key="4">
    <source>
        <dbReference type="ARBA" id="ARBA00022989"/>
    </source>
</evidence>
<comment type="subcellular location">
    <subcellularLocation>
        <location evidence="1">Cell membrane</location>
        <topology evidence="1">Multi-pass membrane protein</topology>
    </subcellularLocation>
</comment>
<dbReference type="RefSeq" id="WP_036175978.1">
    <property type="nucleotide sequence ID" value="NZ_AVCZ01000015.1"/>
</dbReference>
<accession>A0A0A3J4R1</accession>
<dbReference type="GO" id="GO:0015658">
    <property type="term" value="F:branched-chain amino acid transmembrane transporter activity"/>
    <property type="evidence" value="ECO:0007669"/>
    <property type="project" value="InterPro"/>
</dbReference>
<reference evidence="7 8" key="1">
    <citation type="submission" date="2014-02" db="EMBL/GenBank/DDBJ databases">
        <title>Draft genome sequence of Lysinibacillus massiliensis CCUG 49529.</title>
        <authorList>
            <person name="Zhang F."/>
            <person name="Wang G."/>
            <person name="Zhang L."/>
        </authorList>
    </citation>
    <scope>NUCLEOTIDE SEQUENCE [LARGE SCALE GENOMIC DNA]</scope>
    <source>
        <strain evidence="7 8">CCUG 49529</strain>
    </source>
</reference>
<evidence type="ECO:0000313" key="7">
    <source>
        <dbReference type="EMBL" id="KGR90685.1"/>
    </source>
</evidence>
<gene>
    <name evidence="7" type="ORF">CD30_10010</name>
</gene>
<dbReference type="InterPro" id="IPR043428">
    <property type="entry name" value="LivM-like"/>
</dbReference>
<dbReference type="InterPro" id="IPR001851">
    <property type="entry name" value="ABC_transp_permease"/>
</dbReference>
<feature type="transmembrane region" description="Helical" evidence="6">
    <location>
        <begin position="54"/>
        <end position="75"/>
    </location>
</feature>
<feature type="transmembrane region" description="Helical" evidence="6">
    <location>
        <begin position="81"/>
        <end position="100"/>
    </location>
</feature>
<dbReference type="eggNOG" id="COG4177">
    <property type="taxonomic scope" value="Bacteria"/>
</dbReference>
<feature type="transmembrane region" description="Helical" evidence="6">
    <location>
        <begin position="5"/>
        <end position="22"/>
    </location>
</feature>
<feature type="transmembrane region" description="Helical" evidence="6">
    <location>
        <begin position="107"/>
        <end position="128"/>
    </location>
</feature>
<dbReference type="PANTHER" id="PTHR30482:SF10">
    <property type="entry name" value="HIGH-AFFINITY BRANCHED-CHAIN AMINO ACID TRANSPORT PROTEIN BRAE"/>
    <property type="match status" value="1"/>
</dbReference>
<keyword evidence="8" id="KW-1185">Reference proteome</keyword>
<dbReference type="GO" id="GO:0005886">
    <property type="term" value="C:plasma membrane"/>
    <property type="evidence" value="ECO:0007669"/>
    <property type="project" value="UniProtKB-SubCell"/>
</dbReference>
<keyword evidence="5 6" id="KW-0472">Membrane</keyword>
<dbReference type="CDD" id="cd06581">
    <property type="entry name" value="TM_PBP1_LivM_like"/>
    <property type="match status" value="1"/>
</dbReference>
<dbReference type="PANTHER" id="PTHR30482">
    <property type="entry name" value="HIGH-AFFINITY BRANCHED-CHAIN AMINO ACID TRANSPORT SYSTEM PERMEASE"/>
    <property type="match status" value="1"/>
</dbReference>
<dbReference type="Pfam" id="PF02653">
    <property type="entry name" value="BPD_transp_2"/>
    <property type="match status" value="1"/>
</dbReference>
<sequence>MKRNIVPLIVFLILAAVLPLFVTNTYYLNTLILILLYSYLASCWNIVGGFAGQLSFGHSAFLAIGAYTSTILFSQFGISPWIGMILGGVIAGFIAVLIGIPTSRLRGAYYAIATIAFSSGLMIILLTVKNIGPINIGGAEGLNVTFLREATFLDFQFMSKVPYYYIILGFSILILFISWLIDRSKLGFYLTALREDEEAAKALGINVAKTKLMAAGISGFFTAIGGTFYAQYFRYLEPHFLAGPDFSNQMVFLAIVGGIATVYGPFVGGIILTTIAEVTRVTFTDLPSGTHLVIYGAIVLFVILFFPKGITAPIQEKYHQICSKLFDKKLKV</sequence>
<evidence type="ECO:0000313" key="8">
    <source>
        <dbReference type="Proteomes" id="UP000030595"/>
    </source>
</evidence>